<proteinExistence type="predicted"/>
<evidence type="ECO:0008006" key="3">
    <source>
        <dbReference type="Google" id="ProtNLM"/>
    </source>
</evidence>
<dbReference type="RefSeq" id="WP_047092944.1">
    <property type="nucleotide sequence ID" value="NZ_LBHU01000001.1"/>
</dbReference>
<dbReference type="SUPFAM" id="SSF56529">
    <property type="entry name" value="FAH"/>
    <property type="match status" value="1"/>
</dbReference>
<accession>A0A0H0XXN6</accession>
<reference evidence="1 2" key="1">
    <citation type="submission" date="2015-04" db="EMBL/GenBank/DDBJ databases">
        <title>The draft genome sequence of Erythrobacter marinus HWDM-33.</title>
        <authorList>
            <person name="Zhuang L."/>
            <person name="Liu Y."/>
            <person name="Shao Z."/>
        </authorList>
    </citation>
    <scope>NUCLEOTIDE SEQUENCE [LARGE SCALE GENOMIC DNA]</scope>
    <source>
        <strain evidence="1 2">HWDM-33</strain>
    </source>
</reference>
<protein>
    <recommendedName>
        <fullName evidence="3">2-keto-4-pentenoate hydratase</fullName>
    </recommendedName>
</protein>
<dbReference type="AlphaFoldDB" id="A0A0H0XXN6"/>
<dbReference type="GO" id="GO:0005737">
    <property type="term" value="C:cytoplasm"/>
    <property type="evidence" value="ECO:0007669"/>
    <property type="project" value="TreeGrafter"/>
</dbReference>
<dbReference type="EMBL" id="LBHU01000001">
    <property type="protein sequence ID" value="KLI65065.1"/>
    <property type="molecule type" value="Genomic_DNA"/>
</dbReference>
<dbReference type="OrthoDB" id="9792137at2"/>
<gene>
    <name evidence="1" type="ORF">AAV99_06335</name>
</gene>
<keyword evidence="2" id="KW-1185">Reference proteome</keyword>
<dbReference type="InterPro" id="IPR050772">
    <property type="entry name" value="Hydratase-Decarb/MhpD_sf"/>
</dbReference>
<organism evidence="1 2">
    <name type="scientific">Aurantiacibacter marinus</name>
    <dbReference type="NCBI Taxonomy" id="874156"/>
    <lineage>
        <taxon>Bacteria</taxon>
        <taxon>Pseudomonadati</taxon>
        <taxon>Pseudomonadota</taxon>
        <taxon>Alphaproteobacteria</taxon>
        <taxon>Sphingomonadales</taxon>
        <taxon>Erythrobacteraceae</taxon>
        <taxon>Aurantiacibacter</taxon>
    </lineage>
</organism>
<name>A0A0H0XXN6_9SPHN</name>
<dbReference type="STRING" id="874156.GCA_001021555_00004"/>
<dbReference type="Proteomes" id="UP000053455">
    <property type="component" value="Unassembled WGS sequence"/>
</dbReference>
<dbReference type="Gene3D" id="3.90.850.10">
    <property type="entry name" value="Fumarylacetoacetase-like, C-terminal domain"/>
    <property type="match status" value="1"/>
</dbReference>
<comment type="caution">
    <text evidence="1">The sequence shown here is derived from an EMBL/GenBank/DDBJ whole genome shotgun (WGS) entry which is preliminary data.</text>
</comment>
<dbReference type="PATRIC" id="fig|874156.12.peg.1305"/>
<dbReference type="GO" id="GO:0008684">
    <property type="term" value="F:2-oxopent-4-enoate hydratase activity"/>
    <property type="evidence" value="ECO:0007669"/>
    <property type="project" value="TreeGrafter"/>
</dbReference>
<dbReference type="PANTHER" id="PTHR30143:SF0">
    <property type="entry name" value="2-KETO-4-PENTENOATE HYDRATASE"/>
    <property type="match status" value="1"/>
</dbReference>
<sequence>MSDTIPTALREISQQLTSARAQARALPGFPDGQPDTLEDAYRVQDISIAAWDDDVVGWKVGGVPASYQDRFSDKRLVGPVFRKLLRYEVAGERVPMPAFAGGFAAIEPEFIFELGATPAEDRMYIGVEIASSPVPSLNDYGPTAIICDFGNQNGLLIGPEVPDWQNRSADLRVTAEIDGTVVGDKTLTDFPRDALAAVDFLREVSARRGYSLPAGTLVSSGAITGVHDAEVGARSRLDFGELGVLELELVPATAQI</sequence>
<evidence type="ECO:0000313" key="2">
    <source>
        <dbReference type="Proteomes" id="UP000053455"/>
    </source>
</evidence>
<evidence type="ECO:0000313" key="1">
    <source>
        <dbReference type="EMBL" id="KLI65065.1"/>
    </source>
</evidence>
<dbReference type="InterPro" id="IPR036663">
    <property type="entry name" value="Fumarylacetoacetase_C_sf"/>
</dbReference>
<dbReference type="PANTHER" id="PTHR30143">
    <property type="entry name" value="ACID HYDRATASE"/>
    <property type="match status" value="1"/>
</dbReference>